<accession>A0A0C6FL83</accession>
<dbReference type="KEGG" id="maqu:Maq22A_c13555"/>
<organism evidence="1 2">
    <name type="scientific">Methylobacterium aquaticum</name>
    <dbReference type="NCBI Taxonomy" id="270351"/>
    <lineage>
        <taxon>Bacteria</taxon>
        <taxon>Pseudomonadati</taxon>
        <taxon>Pseudomonadota</taxon>
        <taxon>Alphaproteobacteria</taxon>
        <taxon>Hyphomicrobiales</taxon>
        <taxon>Methylobacteriaceae</taxon>
        <taxon>Methylobacterium</taxon>
    </lineage>
</organism>
<evidence type="ECO:0000313" key="2">
    <source>
        <dbReference type="Proteomes" id="UP000061432"/>
    </source>
</evidence>
<evidence type="ECO:0000313" key="1">
    <source>
        <dbReference type="EMBL" id="BAQ45924.1"/>
    </source>
</evidence>
<dbReference type="STRING" id="270351.Maq22A_c13555"/>
<dbReference type="Proteomes" id="UP000061432">
    <property type="component" value="Chromosome"/>
</dbReference>
<dbReference type="RefSeq" id="WP_060847168.1">
    <property type="nucleotide sequence ID" value="NZ_AP014704.1"/>
</dbReference>
<sequence>MLKDTELDELARAVAALGDEDAGRLDEAVRERRRAKAEVKAARIAALRAMDDHAVIDEVMRESVEYPKRWESEVALKVLRDAGFVRQPAETTVTFLFPWDGENAVTVSGSKDDLDLLQVILAARISDLRSSKGA</sequence>
<dbReference type="EMBL" id="AP014704">
    <property type="protein sequence ID" value="BAQ45924.1"/>
    <property type="molecule type" value="Genomic_DNA"/>
</dbReference>
<gene>
    <name evidence="1" type="ORF">Maq22A_c13555</name>
</gene>
<protein>
    <submittedName>
        <fullName evidence="1">Uncharacterized protein</fullName>
    </submittedName>
</protein>
<dbReference type="PATRIC" id="fig|270351.10.peg.2614"/>
<reference evidence="1 2" key="1">
    <citation type="journal article" date="2015" name="Genome Announc.">
        <title>Complete Genome Sequence of Methylobacterium aquaticum Strain 22A, Isolated from Racomitrium japonicum Moss.</title>
        <authorList>
            <person name="Tani A."/>
            <person name="Ogura Y."/>
            <person name="Hayashi T."/>
            <person name="Kimbara K."/>
        </authorList>
    </citation>
    <scope>NUCLEOTIDE SEQUENCE [LARGE SCALE GENOMIC DNA]</scope>
    <source>
        <strain evidence="1 2">MA-22A</strain>
    </source>
</reference>
<reference evidence="2" key="2">
    <citation type="submission" date="2015-01" db="EMBL/GenBank/DDBJ databases">
        <title>Complete genome sequence of Methylobacterium aquaticum strain 22A.</title>
        <authorList>
            <person name="Tani A."/>
            <person name="Ogura Y."/>
            <person name="Hayashi T."/>
        </authorList>
    </citation>
    <scope>NUCLEOTIDE SEQUENCE [LARGE SCALE GENOMIC DNA]</scope>
    <source>
        <strain evidence="2">MA-22A</strain>
    </source>
</reference>
<name>A0A0C6FL83_9HYPH</name>
<proteinExistence type="predicted"/>
<dbReference type="OrthoDB" id="8005922at2"/>
<dbReference type="AlphaFoldDB" id="A0A0C6FL83"/>